<reference evidence="2" key="2">
    <citation type="submission" date="2023-05" db="EMBL/GenBank/DDBJ databases">
        <authorList>
            <consortium name="Lawrence Berkeley National Laboratory"/>
            <person name="Steindorff A."/>
            <person name="Hensen N."/>
            <person name="Bonometti L."/>
            <person name="Westerberg I."/>
            <person name="Brannstrom I.O."/>
            <person name="Guillou S."/>
            <person name="Cros-Aarteil S."/>
            <person name="Calhoun S."/>
            <person name="Haridas S."/>
            <person name="Kuo A."/>
            <person name="Mondo S."/>
            <person name="Pangilinan J."/>
            <person name="Riley R."/>
            <person name="Labutti K."/>
            <person name="Andreopoulos B."/>
            <person name="Lipzen A."/>
            <person name="Chen C."/>
            <person name="Yanf M."/>
            <person name="Daum C."/>
            <person name="Ng V."/>
            <person name="Clum A."/>
            <person name="Ohm R."/>
            <person name="Martin F."/>
            <person name="Silar P."/>
            <person name="Natvig D."/>
            <person name="Lalanne C."/>
            <person name="Gautier V."/>
            <person name="Ament-Velasquez S.L."/>
            <person name="Kruys A."/>
            <person name="Hutchinson M.I."/>
            <person name="Powell A.J."/>
            <person name="Barry K."/>
            <person name="Miller A.N."/>
            <person name="Grigoriev I.V."/>
            <person name="Debuchy R."/>
            <person name="Gladieux P."/>
            <person name="Thoren M.H."/>
            <person name="Johannesson H."/>
        </authorList>
    </citation>
    <scope>NUCLEOTIDE SEQUENCE</scope>
    <source>
        <strain evidence="2">CBS 315.58</strain>
    </source>
</reference>
<keyword evidence="3" id="KW-1185">Reference proteome</keyword>
<sequence length="331" mass="36643">MASLSNHATNNFVGDDSLNEKLKQSWSKGREHGLQEAAIKQARKEVADRRAMKVVIGVVVDVAPSVWDMETDGEMGMDMGGETEMNKEAEVEAERETNMEVVIWTPDTSNKDTDDEDTEESDLLDFGGPETDDFVVSEDDVHDKIMVESVNAMTLDTDVITFESESTNTTDRDLDSNIALIDSSLPETMASSDSIQLPANTTAAPTDPLPTRFGIPSASTIHPIEPNFFTTRTIPPYPFDDDINSESSVALLVGPISDPAFDAWKHDDGRQYIMGKVAGVFSTIFLRKAPGERYIRVEFHSQHMRDKALRVLGGVVDERQNSFFLKGGFPW</sequence>
<evidence type="ECO:0000313" key="2">
    <source>
        <dbReference type="EMBL" id="KAK4195478.1"/>
    </source>
</evidence>
<dbReference type="AlphaFoldDB" id="A0AAN6X8L1"/>
<gene>
    <name evidence="2" type="ORF">QBC40DRAFT_316008</name>
</gene>
<feature type="compositionally biased region" description="Acidic residues" evidence="1">
    <location>
        <begin position="113"/>
        <end position="123"/>
    </location>
</feature>
<name>A0AAN6X8L1_9PEZI</name>
<dbReference type="Proteomes" id="UP001303160">
    <property type="component" value="Unassembled WGS sequence"/>
</dbReference>
<evidence type="ECO:0000313" key="3">
    <source>
        <dbReference type="Proteomes" id="UP001303160"/>
    </source>
</evidence>
<reference evidence="2" key="1">
    <citation type="journal article" date="2023" name="Mol. Phylogenet. Evol.">
        <title>Genome-scale phylogeny and comparative genomics of the fungal order Sordariales.</title>
        <authorList>
            <person name="Hensen N."/>
            <person name="Bonometti L."/>
            <person name="Westerberg I."/>
            <person name="Brannstrom I.O."/>
            <person name="Guillou S."/>
            <person name="Cros-Aarteil S."/>
            <person name="Calhoun S."/>
            <person name="Haridas S."/>
            <person name="Kuo A."/>
            <person name="Mondo S."/>
            <person name="Pangilinan J."/>
            <person name="Riley R."/>
            <person name="LaButti K."/>
            <person name="Andreopoulos B."/>
            <person name="Lipzen A."/>
            <person name="Chen C."/>
            <person name="Yan M."/>
            <person name="Daum C."/>
            <person name="Ng V."/>
            <person name="Clum A."/>
            <person name="Steindorff A."/>
            <person name="Ohm R.A."/>
            <person name="Martin F."/>
            <person name="Silar P."/>
            <person name="Natvig D.O."/>
            <person name="Lalanne C."/>
            <person name="Gautier V."/>
            <person name="Ament-Velasquez S.L."/>
            <person name="Kruys A."/>
            <person name="Hutchinson M.I."/>
            <person name="Powell A.J."/>
            <person name="Barry K."/>
            <person name="Miller A.N."/>
            <person name="Grigoriev I.V."/>
            <person name="Debuchy R."/>
            <person name="Gladieux P."/>
            <person name="Hiltunen Thoren M."/>
            <person name="Johannesson H."/>
        </authorList>
    </citation>
    <scope>NUCLEOTIDE SEQUENCE</scope>
    <source>
        <strain evidence="2">CBS 315.58</strain>
    </source>
</reference>
<comment type="caution">
    <text evidence="2">The sequence shown here is derived from an EMBL/GenBank/DDBJ whole genome shotgun (WGS) entry which is preliminary data.</text>
</comment>
<evidence type="ECO:0000256" key="1">
    <source>
        <dbReference type="SAM" id="MobiDB-lite"/>
    </source>
</evidence>
<dbReference type="EMBL" id="MU864012">
    <property type="protein sequence ID" value="KAK4195478.1"/>
    <property type="molecule type" value="Genomic_DNA"/>
</dbReference>
<organism evidence="2 3">
    <name type="scientific">Triangularia verruculosa</name>
    <dbReference type="NCBI Taxonomy" id="2587418"/>
    <lineage>
        <taxon>Eukaryota</taxon>
        <taxon>Fungi</taxon>
        <taxon>Dikarya</taxon>
        <taxon>Ascomycota</taxon>
        <taxon>Pezizomycotina</taxon>
        <taxon>Sordariomycetes</taxon>
        <taxon>Sordariomycetidae</taxon>
        <taxon>Sordariales</taxon>
        <taxon>Podosporaceae</taxon>
        <taxon>Triangularia</taxon>
    </lineage>
</organism>
<accession>A0AAN6X8L1</accession>
<feature type="region of interest" description="Disordered" evidence="1">
    <location>
        <begin position="106"/>
        <end position="131"/>
    </location>
</feature>
<protein>
    <submittedName>
        <fullName evidence="2">Uncharacterized protein</fullName>
    </submittedName>
</protein>
<proteinExistence type="predicted"/>